<feature type="compositionally biased region" description="Basic residues" evidence="1">
    <location>
        <begin position="18"/>
        <end position="27"/>
    </location>
</feature>
<accession>A0A023G9D4</accession>
<reference evidence="3" key="1">
    <citation type="submission" date="2014-03" db="EMBL/GenBank/DDBJ databases">
        <title>The sialotranscriptome of Amblyomma triste, Amblyomma parvum and Amblyomma cajennense ticks, uncovered by 454-based RNA-seq.</title>
        <authorList>
            <person name="Garcia G.R."/>
            <person name="Gardinassi L.G."/>
            <person name="Ribeiro J.M."/>
            <person name="Anatriello E."/>
            <person name="Ferreira B.R."/>
            <person name="Moreira H.N."/>
            <person name="Mafra C."/>
            <person name="Olegario M.M."/>
            <person name="Szabo P.J."/>
            <person name="Miranda-Santos I.K."/>
            <person name="Maruyama S.R."/>
        </authorList>
    </citation>
    <scope>NUCLEOTIDE SEQUENCE</scope>
    <source>
        <strain evidence="3">Mato Grasso do Sul</strain>
        <tissue evidence="3">Salivary glands</tissue>
    </source>
</reference>
<feature type="domain" description="Srp40 C-terminal" evidence="2">
    <location>
        <begin position="24"/>
        <end position="96"/>
    </location>
</feature>
<organism evidence="3">
    <name type="scientific">Amblyomma triste</name>
    <name type="common">Neotropical tick</name>
    <dbReference type="NCBI Taxonomy" id="251400"/>
    <lineage>
        <taxon>Eukaryota</taxon>
        <taxon>Metazoa</taxon>
        <taxon>Ecdysozoa</taxon>
        <taxon>Arthropoda</taxon>
        <taxon>Chelicerata</taxon>
        <taxon>Arachnida</taxon>
        <taxon>Acari</taxon>
        <taxon>Parasitiformes</taxon>
        <taxon>Ixodida</taxon>
        <taxon>Ixodoidea</taxon>
        <taxon>Ixodidae</taxon>
        <taxon>Amblyomminae</taxon>
        <taxon>Amblyomma</taxon>
    </lineage>
</organism>
<evidence type="ECO:0000313" key="3">
    <source>
        <dbReference type="EMBL" id="JAC29438.1"/>
    </source>
</evidence>
<dbReference type="AlphaFoldDB" id="A0A023G9D4"/>
<dbReference type="PANTHER" id="PTHR23216:SF1">
    <property type="entry name" value="NUCLEOLAR AND COILED-BODY PHOSPHOPROTEIN 1"/>
    <property type="match status" value="1"/>
</dbReference>
<feature type="region of interest" description="Disordered" evidence="1">
    <location>
        <begin position="70"/>
        <end position="98"/>
    </location>
</feature>
<feature type="region of interest" description="Disordered" evidence="1">
    <location>
        <begin position="1"/>
        <end position="52"/>
    </location>
</feature>
<dbReference type="GO" id="GO:0005730">
    <property type="term" value="C:nucleolus"/>
    <property type="evidence" value="ECO:0007669"/>
    <property type="project" value="InterPro"/>
</dbReference>
<name>A0A023G9D4_AMBTT</name>
<evidence type="ECO:0000256" key="1">
    <source>
        <dbReference type="SAM" id="MobiDB-lite"/>
    </source>
</evidence>
<dbReference type="InterPro" id="IPR039191">
    <property type="entry name" value="Nopp140-like"/>
</dbReference>
<dbReference type="EMBL" id="GBBM01005980">
    <property type="protein sequence ID" value="JAC29438.1"/>
    <property type="molecule type" value="mRNA"/>
</dbReference>
<dbReference type="Pfam" id="PF05022">
    <property type="entry name" value="SRP40_C"/>
    <property type="match status" value="1"/>
</dbReference>
<protein>
    <submittedName>
        <fullName evidence="3">Putative nucleolar and coiled-body phosphoprotein 1</fullName>
    </submittedName>
</protein>
<sequence length="98" mass="10801">MQNASMLNGTGDPGSAGKGRKNSPFRRVRPEQVNIDPKLRDNSFEAKAGARGSWGEKAYSVLKNVKGRDFRHEKTKKKRGTYSGGSIDTGVNSIRFDE</sequence>
<dbReference type="InterPro" id="IPR007718">
    <property type="entry name" value="Srp40_C"/>
</dbReference>
<proteinExistence type="evidence at transcript level"/>
<dbReference type="GO" id="GO:0005654">
    <property type="term" value="C:nucleoplasm"/>
    <property type="evidence" value="ECO:0007669"/>
    <property type="project" value="TreeGrafter"/>
</dbReference>
<dbReference type="PANTHER" id="PTHR23216">
    <property type="entry name" value="NUCLEOLAR AND COILED-BODY PHOSPHOPROTEIN 1"/>
    <property type="match status" value="1"/>
</dbReference>
<evidence type="ECO:0000259" key="2">
    <source>
        <dbReference type="Pfam" id="PF05022"/>
    </source>
</evidence>